<comment type="caution">
    <text evidence="3">The sequence shown here is derived from an EMBL/GenBank/DDBJ whole genome shotgun (WGS) entry which is preliminary data.</text>
</comment>
<accession>A0A1X0I5Y3</accession>
<evidence type="ECO:0000313" key="3">
    <source>
        <dbReference type="EMBL" id="ORB36239.1"/>
    </source>
</evidence>
<feature type="domain" description="FHA" evidence="2">
    <location>
        <begin position="8"/>
        <end position="67"/>
    </location>
</feature>
<keyword evidence="1" id="KW-0597">Phosphoprotein</keyword>
<dbReference type="AlphaFoldDB" id="A0A1X0I5Y3"/>
<name>A0A1X0I5Y3_9MYCO</name>
<evidence type="ECO:0000256" key="1">
    <source>
        <dbReference type="ARBA" id="ARBA00022553"/>
    </source>
</evidence>
<protein>
    <recommendedName>
        <fullName evidence="2">FHA domain-containing protein</fullName>
    </recommendedName>
</protein>
<proteinExistence type="predicted"/>
<sequence>MSWDATLSTLGTRLQPRSAGLQRKLRYDLVFRDQRVSRAHAVLVSSAGVEIRDINSHNGTFINGARIGRALLHNGDFVKIGTTEFAVAFSGNIRLAREALAILQAGRIEHHPSWAVGCALRSTRLARNQTPLKQS</sequence>
<dbReference type="Pfam" id="PF00498">
    <property type="entry name" value="FHA"/>
    <property type="match status" value="1"/>
</dbReference>
<dbReference type="InterPro" id="IPR008984">
    <property type="entry name" value="SMAD_FHA_dom_sf"/>
</dbReference>
<dbReference type="SUPFAM" id="SSF49879">
    <property type="entry name" value="SMAD/FHA domain"/>
    <property type="match status" value="1"/>
</dbReference>
<dbReference type="SMART" id="SM00240">
    <property type="entry name" value="FHA"/>
    <property type="match status" value="1"/>
</dbReference>
<reference evidence="3 4" key="1">
    <citation type="submission" date="2017-02" db="EMBL/GenBank/DDBJ databases">
        <title>The new phylogeny of genus Mycobacterium.</title>
        <authorList>
            <person name="Tortoli E."/>
            <person name="Trovato A."/>
            <person name="Cirillo D.M."/>
        </authorList>
    </citation>
    <scope>NUCLEOTIDE SEQUENCE [LARGE SCALE GENOMIC DNA]</scope>
    <source>
        <strain evidence="3 4">DSM 45000</strain>
    </source>
</reference>
<dbReference type="InterPro" id="IPR000253">
    <property type="entry name" value="FHA_dom"/>
</dbReference>
<evidence type="ECO:0000259" key="2">
    <source>
        <dbReference type="PROSITE" id="PS50006"/>
    </source>
</evidence>
<dbReference type="OrthoDB" id="4740245at2"/>
<dbReference type="PROSITE" id="PS50006">
    <property type="entry name" value="FHA_DOMAIN"/>
    <property type="match status" value="1"/>
</dbReference>
<dbReference type="Gene3D" id="2.60.200.20">
    <property type="match status" value="1"/>
</dbReference>
<dbReference type="EMBL" id="MVIE01000032">
    <property type="protein sequence ID" value="ORB36239.1"/>
    <property type="molecule type" value="Genomic_DNA"/>
</dbReference>
<dbReference type="STRING" id="590652.BST39_21010"/>
<dbReference type="Proteomes" id="UP000192513">
    <property type="component" value="Unassembled WGS sequence"/>
</dbReference>
<keyword evidence="4" id="KW-1185">Reference proteome</keyword>
<gene>
    <name evidence="3" type="ORF">BST39_21010</name>
</gene>
<evidence type="ECO:0000313" key="4">
    <source>
        <dbReference type="Proteomes" id="UP000192513"/>
    </source>
</evidence>
<organism evidence="3 4">
    <name type="scientific">Mycobacterium paraseoulense</name>
    <dbReference type="NCBI Taxonomy" id="590652"/>
    <lineage>
        <taxon>Bacteria</taxon>
        <taxon>Bacillati</taxon>
        <taxon>Actinomycetota</taxon>
        <taxon>Actinomycetes</taxon>
        <taxon>Mycobacteriales</taxon>
        <taxon>Mycobacteriaceae</taxon>
        <taxon>Mycobacterium</taxon>
    </lineage>
</organism>